<organism evidence="2">
    <name type="scientific">Sinorhizobium medicae</name>
    <dbReference type="NCBI Taxonomy" id="110321"/>
    <lineage>
        <taxon>Bacteria</taxon>
        <taxon>Pseudomonadati</taxon>
        <taxon>Pseudomonadota</taxon>
        <taxon>Alphaproteobacteria</taxon>
        <taxon>Hyphomicrobiales</taxon>
        <taxon>Rhizobiaceae</taxon>
        <taxon>Sinorhizobium/Ensifer group</taxon>
        <taxon>Sinorhizobium</taxon>
    </lineage>
</organism>
<feature type="transmembrane region" description="Helical" evidence="1">
    <location>
        <begin position="6"/>
        <end position="29"/>
    </location>
</feature>
<feature type="transmembrane region" description="Helical" evidence="1">
    <location>
        <begin position="122"/>
        <end position="141"/>
    </location>
</feature>
<proteinExistence type="predicted"/>
<keyword evidence="1" id="KW-1133">Transmembrane helix</keyword>
<dbReference type="RefSeq" id="WP_011970750.1">
    <property type="nucleotide sequence ID" value="NZ_CABFNB010000018.1"/>
</dbReference>
<reference evidence="2" key="1">
    <citation type="submission" date="2019-06" db="EMBL/GenBank/DDBJ databases">
        <authorList>
            <person name="Le Quere A."/>
            <person name="Colella S."/>
        </authorList>
    </citation>
    <scope>NUCLEOTIDE SEQUENCE</scope>
    <source>
        <strain evidence="2">EmedicaeMD41</strain>
    </source>
</reference>
<feature type="transmembrane region" description="Helical" evidence="1">
    <location>
        <begin position="174"/>
        <end position="191"/>
    </location>
</feature>
<keyword evidence="1" id="KW-0812">Transmembrane</keyword>
<dbReference type="Pfam" id="PF07758">
    <property type="entry name" value="DUF1614"/>
    <property type="match status" value="1"/>
</dbReference>
<evidence type="ECO:0000313" key="2">
    <source>
        <dbReference type="EMBL" id="VTZ59574.1"/>
    </source>
</evidence>
<feature type="transmembrane region" description="Helical" evidence="1">
    <location>
        <begin position="147"/>
        <end position="167"/>
    </location>
</feature>
<dbReference type="AlphaFoldDB" id="A0A508WQ64"/>
<feature type="transmembrane region" description="Helical" evidence="1">
    <location>
        <begin position="41"/>
        <end position="61"/>
    </location>
</feature>
<dbReference type="OMA" id="GADLMNW"/>
<accession>A0A508WQ64</accession>
<keyword evidence="1" id="KW-0472">Membrane</keyword>
<dbReference type="Proteomes" id="UP000507954">
    <property type="component" value="Unassembled WGS sequence"/>
</dbReference>
<feature type="transmembrane region" description="Helical" evidence="1">
    <location>
        <begin position="94"/>
        <end position="117"/>
    </location>
</feature>
<gene>
    <name evidence="2" type="ORF">EMEDMD4_1140012</name>
</gene>
<name>A0A508WQ64_9HYPH</name>
<feature type="transmembrane region" description="Helical" evidence="1">
    <location>
        <begin position="203"/>
        <end position="226"/>
    </location>
</feature>
<evidence type="ECO:0008006" key="3">
    <source>
        <dbReference type="Google" id="ProtNLM"/>
    </source>
</evidence>
<evidence type="ECO:0000256" key="1">
    <source>
        <dbReference type="SAM" id="Phobius"/>
    </source>
</evidence>
<dbReference type="InterPro" id="IPR011672">
    <property type="entry name" value="DUF1614"/>
</dbReference>
<dbReference type="EMBL" id="CABFNB010000018">
    <property type="protein sequence ID" value="VTZ59574.1"/>
    <property type="molecule type" value="Genomic_DNA"/>
</dbReference>
<dbReference type="GeneID" id="61614798"/>
<protein>
    <recommendedName>
        <fullName evidence="3">DUF1614 domain-containing protein</fullName>
    </recommendedName>
</protein>
<sequence>MHLSQLHYLPLPAPFFSILGLSFLVLALIQAGMLQYAYVRLGISARTALLLLLGSLLGSYLNLPLVELPGQEILSDRVVDYVGMRYLVPVVVDWPGTIIAVNVGGALIPTLISVYLLSKNRLWGRGLLATAVVAAVCHWLARPVPGLGIALPVFVPAVSTGLVALLLSRQYAAPLAYVGGSLGTLAGADLLNLGNLQGLGAPVASIGGAGTFDGIFVTAVLAVLIASIPRGLRGSQTNQLPASAGIPEAVHTVPVRLVEISHDMGAIPQSGSARRRG</sequence>